<keyword evidence="3 8" id="KW-0863">Zinc-finger</keyword>
<comment type="caution">
    <text evidence="10">The sequence shown here is derived from an EMBL/GenBank/DDBJ whole genome shotgun (WGS) entry which is preliminary data.</text>
</comment>
<dbReference type="AlphaFoldDB" id="A0A9W8CGH3"/>
<keyword evidence="4" id="KW-0862">Zinc</keyword>
<evidence type="ECO:0000313" key="10">
    <source>
        <dbReference type="EMBL" id="KAJ1257305.1"/>
    </source>
</evidence>
<keyword evidence="11" id="KW-1185">Reference proteome</keyword>
<keyword evidence="5" id="KW-0805">Transcription regulation</keyword>
<protein>
    <recommendedName>
        <fullName evidence="9">BED-type domain-containing protein</fullName>
    </recommendedName>
</protein>
<evidence type="ECO:0000256" key="5">
    <source>
        <dbReference type="ARBA" id="ARBA00023015"/>
    </source>
</evidence>
<dbReference type="InterPro" id="IPR003656">
    <property type="entry name" value="Znf_BED"/>
</dbReference>
<accession>A0A9W8CGH3</accession>
<dbReference type="GO" id="GO:0003677">
    <property type="term" value="F:DNA binding"/>
    <property type="evidence" value="ECO:0007669"/>
    <property type="project" value="InterPro"/>
</dbReference>
<evidence type="ECO:0000256" key="3">
    <source>
        <dbReference type="ARBA" id="ARBA00022771"/>
    </source>
</evidence>
<evidence type="ECO:0000256" key="4">
    <source>
        <dbReference type="ARBA" id="ARBA00022833"/>
    </source>
</evidence>
<dbReference type="InterPro" id="IPR036236">
    <property type="entry name" value="Znf_C2H2_sf"/>
</dbReference>
<name>A0A9W8CGH3_9POAL</name>
<dbReference type="InterPro" id="IPR052035">
    <property type="entry name" value="ZnF_BED_domain_contain"/>
</dbReference>
<dbReference type="SUPFAM" id="SSF57667">
    <property type="entry name" value="beta-beta-alpha zinc fingers"/>
    <property type="match status" value="1"/>
</dbReference>
<sequence length="387" mass="44648">MQKGTSQGTRRCKLRSKIWKDFEPIYDGKTIAEAQCLHCHKIFKVNRDVGTSSCLRHLNSCEGKAKLYLMLGLSLPDTSFKDWKFDQETSRKELVKLIVTHALPFTIVEYPKSISIVSNLNPWFTHVSRTTIKSDCISSYEHANEKLRACLSQSMDLQTNPGYLSVTCHFITADWKIHKRVIKFGLVETPHDGRNLFNAMLKFIIEWNLENTIFSITLDNAQVNDNFLKSLNENLLGKQLLLAEGVMFHCHCSSRVFNIEVQEGLKIMIDAASTIRESVKYVKSSQGRKQRFEKMIEEVGISCQKRPPLDVRTRWNSTFHMLSCALEYKRAFQSLTTDDIQYTHEPLVEEWNMARKLCNILGVFSTGTEVLSHCNYPTSSLYFHQIW</sequence>
<evidence type="ECO:0000256" key="7">
    <source>
        <dbReference type="ARBA" id="ARBA00023242"/>
    </source>
</evidence>
<feature type="domain" description="BED-type" evidence="9">
    <location>
        <begin position="13"/>
        <end position="68"/>
    </location>
</feature>
<keyword evidence="7" id="KW-0539">Nucleus</keyword>
<dbReference type="InterPro" id="IPR012337">
    <property type="entry name" value="RNaseH-like_sf"/>
</dbReference>
<dbReference type="SUPFAM" id="SSF53098">
    <property type="entry name" value="Ribonuclease H-like"/>
    <property type="match status" value="1"/>
</dbReference>
<dbReference type="GO" id="GO:0008270">
    <property type="term" value="F:zinc ion binding"/>
    <property type="evidence" value="ECO:0007669"/>
    <property type="project" value="UniProtKB-KW"/>
</dbReference>
<organism evidence="10 11">
    <name type="scientific">Paspalum vaginatum</name>
    <name type="common">seashore paspalum</name>
    <dbReference type="NCBI Taxonomy" id="158149"/>
    <lineage>
        <taxon>Eukaryota</taxon>
        <taxon>Viridiplantae</taxon>
        <taxon>Streptophyta</taxon>
        <taxon>Embryophyta</taxon>
        <taxon>Tracheophyta</taxon>
        <taxon>Spermatophyta</taxon>
        <taxon>Magnoliopsida</taxon>
        <taxon>Liliopsida</taxon>
        <taxon>Poales</taxon>
        <taxon>Poaceae</taxon>
        <taxon>PACMAD clade</taxon>
        <taxon>Panicoideae</taxon>
        <taxon>Andropogonodae</taxon>
        <taxon>Paspaleae</taxon>
        <taxon>Paspalinae</taxon>
        <taxon>Paspalum</taxon>
    </lineage>
</organism>
<dbReference type="EMBL" id="MU629424">
    <property type="protein sequence ID" value="KAJ1257305.1"/>
    <property type="molecule type" value="Genomic_DNA"/>
</dbReference>
<reference evidence="10 11" key="1">
    <citation type="submission" date="2022-10" db="EMBL/GenBank/DDBJ databases">
        <title>WGS assembly of Paspalum vaginatum 540-79.</title>
        <authorList>
            <person name="Sun G."/>
            <person name="Wase N."/>
            <person name="Shu S."/>
            <person name="Jenkins J."/>
            <person name="Zhou B."/>
            <person name="Torres-Rodriguez J."/>
            <person name="Chen C."/>
            <person name="Sandor L."/>
            <person name="Plott C."/>
            <person name="Yoshinga Y."/>
            <person name="Daum C."/>
            <person name="Qi P."/>
            <person name="Barry K."/>
            <person name="Lipzen A."/>
            <person name="Berry L."/>
            <person name="Pedersen C."/>
            <person name="Gottilla T."/>
            <person name="Foltz A."/>
            <person name="Yu H."/>
            <person name="O'Malley R."/>
            <person name="Zhang C."/>
            <person name="Devos K."/>
            <person name="Sigmon B."/>
            <person name="Yu B."/>
            <person name="Obata T."/>
            <person name="Schmutz J."/>
            <person name="Schnable J."/>
        </authorList>
    </citation>
    <scope>NUCLEOTIDE SEQUENCE [LARGE SCALE GENOMIC DNA]</scope>
    <source>
        <strain evidence="11">cv. 540-79</strain>
    </source>
</reference>
<dbReference type="GO" id="GO:0005634">
    <property type="term" value="C:nucleus"/>
    <property type="evidence" value="ECO:0007669"/>
    <property type="project" value="UniProtKB-SubCell"/>
</dbReference>
<proteinExistence type="predicted"/>
<keyword evidence="6" id="KW-0804">Transcription</keyword>
<dbReference type="PROSITE" id="PS50808">
    <property type="entry name" value="ZF_BED"/>
    <property type="match status" value="1"/>
</dbReference>
<keyword evidence="2" id="KW-0479">Metal-binding</keyword>
<comment type="subcellular location">
    <subcellularLocation>
        <location evidence="1">Nucleus</location>
    </subcellularLocation>
</comment>
<evidence type="ECO:0000256" key="2">
    <source>
        <dbReference type="ARBA" id="ARBA00022723"/>
    </source>
</evidence>
<dbReference type="PANTHER" id="PTHR46481:SF10">
    <property type="entry name" value="ZINC FINGER BED DOMAIN-CONTAINING PROTEIN 39"/>
    <property type="match status" value="1"/>
</dbReference>
<evidence type="ECO:0000256" key="6">
    <source>
        <dbReference type="ARBA" id="ARBA00023163"/>
    </source>
</evidence>
<dbReference type="Proteomes" id="UP001164776">
    <property type="component" value="Unassembled WGS sequence"/>
</dbReference>
<dbReference type="PANTHER" id="PTHR46481">
    <property type="entry name" value="ZINC FINGER BED DOMAIN-CONTAINING PROTEIN 4"/>
    <property type="match status" value="1"/>
</dbReference>
<dbReference type="GO" id="GO:0009791">
    <property type="term" value="P:post-embryonic development"/>
    <property type="evidence" value="ECO:0007669"/>
    <property type="project" value="UniProtKB-ARBA"/>
</dbReference>
<gene>
    <name evidence="10" type="ORF">BS78_K104600</name>
</gene>
<evidence type="ECO:0000259" key="9">
    <source>
        <dbReference type="PROSITE" id="PS50808"/>
    </source>
</evidence>
<dbReference type="SMART" id="SM00614">
    <property type="entry name" value="ZnF_BED"/>
    <property type="match status" value="1"/>
</dbReference>
<evidence type="ECO:0000313" key="11">
    <source>
        <dbReference type="Proteomes" id="UP001164776"/>
    </source>
</evidence>
<dbReference type="OrthoDB" id="1935496at2759"/>
<evidence type="ECO:0000256" key="8">
    <source>
        <dbReference type="PROSITE-ProRule" id="PRU00027"/>
    </source>
</evidence>
<evidence type="ECO:0000256" key="1">
    <source>
        <dbReference type="ARBA" id="ARBA00004123"/>
    </source>
</evidence>